<comment type="subcellular location">
    <subcellularLocation>
        <location evidence="7">Cytoplasm</location>
    </subcellularLocation>
</comment>
<proteinExistence type="inferred from homology"/>
<feature type="active site" evidence="7 8">
    <location>
        <position position="146"/>
    </location>
</feature>
<keyword evidence="3 7" id="KW-0028">Amino-acid biosynthesis</keyword>
<dbReference type="GO" id="GO:0051287">
    <property type="term" value="F:NAD binding"/>
    <property type="evidence" value="ECO:0007669"/>
    <property type="project" value="InterPro"/>
</dbReference>
<dbReference type="AlphaFoldDB" id="S0KXK1"/>
<comment type="pathway">
    <text evidence="1 7">Amino-acid biosynthesis; L-arginine biosynthesis; N(2)-acetyl-L-ornithine from L-glutamate: step 3/4.</text>
</comment>
<dbReference type="OrthoDB" id="9801289at2"/>
<dbReference type="InterPro" id="IPR050085">
    <property type="entry name" value="AGPR"/>
</dbReference>
<dbReference type="InterPro" id="IPR000534">
    <property type="entry name" value="Semialdehyde_DH_NAD-bd"/>
</dbReference>
<gene>
    <name evidence="7" type="primary">argC</name>
    <name evidence="10" type="ORF">I573_02058</name>
</gene>
<dbReference type="STRING" id="1140003.OMY_02023"/>
<keyword evidence="2 7" id="KW-0055">Arginine biosynthesis</keyword>
<dbReference type="Pfam" id="PF22698">
    <property type="entry name" value="Semialdhyde_dhC_1"/>
    <property type="match status" value="1"/>
</dbReference>
<dbReference type="InterPro" id="IPR000706">
    <property type="entry name" value="AGPR_type-1"/>
</dbReference>
<dbReference type="PANTHER" id="PTHR32338">
    <property type="entry name" value="N-ACETYL-GAMMA-GLUTAMYL-PHOSPHATE REDUCTASE, CHLOROPLASTIC-RELATED-RELATED"/>
    <property type="match status" value="1"/>
</dbReference>
<dbReference type="Gene3D" id="3.40.50.720">
    <property type="entry name" value="NAD(P)-binding Rossmann-like Domain"/>
    <property type="match status" value="1"/>
</dbReference>
<keyword evidence="11" id="KW-1185">Reference proteome</keyword>
<dbReference type="CDD" id="cd23934">
    <property type="entry name" value="AGPR_1_C"/>
    <property type="match status" value="1"/>
</dbReference>
<dbReference type="RefSeq" id="WP_016186455.1">
    <property type="nucleotide sequence ID" value="NZ_ASWO01000007.1"/>
</dbReference>
<keyword evidence="5 7" id="KW-0560">Oxidoreductase</keyword>
<dbReference type="Proteomes" id="UP000015961">
    <property type="component" value="Unassembled WGS sequence"/>
</dbReference>
<keyword evidence="7" id="KW-0963">Cytoplasm</keyword>
<dbReference type="GO" id="GO:0005737">
    <property type="term" value="C:cytoplasm"/>
    <property type="evidence" value="ECO:0007669"/>
    <property type="project" value="UniProtKB-SubCell"/>
</dbReference>
<dbReference type="SUPFAM" id="SSF51735">
    <property type="entry name" value="NAD(P)-binding Rossmann-fold domains"/>
    <property type="match status" value="1"/>
</dbReference>
<evidence type="ECO:0000313" key="10">
    <source>
        <dbReference type="EMBL" id="EOT82945.1"/>
    </source>
</evidence>
<keyword evidence="4 7" id="KW-0521">NADP</keyword>
<dbReference type="GO" id="GO:0006526">
    <property type="term" value="P:L-arginine biosynthetic process"/>
    <property type="evidence" value="ECO:0007669"/>
    <property type="project" value="UniProtKB-UniRule"/>
</dbReference>
<evidence type="ECO:0000256" key="7">
    <source>
        <dbReference type="HAMAP-Rule" id="MF_00150"/>
    </source>
</evidence>
<dbReference type="GO" id="GO:0070401">
    <property type="term" value="F:NADP+ binding"/>
    <property type="evidence" value="ECO:0007669"/>
    <property type="project" value="InterPro"/>
</dbReference>
<dbReference type="HAMAP" id="MF_00150">
    <property type="entry name" value="ArgC_type1"/>
    <property type="match status" value="1"/>
</dbReference>
<organism evidence="10 11">
    <name type="scientific">Enterococcus sulfureus ATCC 49903</name>
    <dbReference type="NCBI Taxonomy" id="1140003"/>
    <lineage>
        <taxon>Bacteria</taxon>
        <taxon>Bacillati</taxon>
        <taxon>Bacillota</taxon>
        <taxon>Bacilli</taxon>
        <taxon>Lactobacillales</taxon>
        <taxon>Enterococcaceae</taxon>
        <taxon>Enterococcus</taxon>
    </lineage>
</organism>
<comment type="function">
    <text evidence="7">Catalyzes the NADPH-dependent reduction of N-acetyl-5-glutamyl phosphate to yield N-acetyl-L-glutamate 5-semialdehyde.</text>
</comment>
<dbReference type="InterPro" id="IPR036291">
    <property type="entry name" value="NAD(P)-bd_dom_sf"/>
</dbReference>
<comment type="caution">
    <text evidence="10">The sequence shown here is derived from an EMBL/GenBank/DDBJ whole genome shotgun (WGS) entry which is preliminary data.</text>
</comment>
<dbReference type="PANTHER" id="PTHR32338:SF10">
    <property type="entry name" value="N-ACETYL-GAMMA-GLUTAMYL-PHOSPHATE REDUCTASE, CHLOROPLASTIC-RELATED"/>
    <property type="match status" value="1"/>
</dbReference>
<evidence type="ECO:0000256" key="8">
    <source>
        <dbReference type="PROSITE-ProRule" id="PRU10010"/>
    </source>
</evidence>
<evidence type="ECO:0000256" key="4">
    <source>
        <dbReference type="ARBA" id="ARBA00022857"/>
    </source>
</evidence>
<dbReference type="FunFam" id="3.30.360.10:FF:000014">
    <property type="entry name" value="N-acetyl-gamma-glutamyl-phosphate reductase"/>
    <property type="match status" value="1"/>
</dbReference>
<comment type="catalytic activity">
    <reaction evidence="6 7">
        <text>N-acetyl-L-glutamate 5-semialdehyde + phosphate + NADP(+) = N-acetyl-L-glutamyl 5-phosphate + NADPH + H(+)</text>
        <dbReference type="Rhea" id="RHEA:21588"/>
        <dbReference type="ChEBI" id="CHEBI:15378"/>
        <dbReference type="ChEBI" id="CHEBI:29123"/>
        <dbReference type="ChEBI" id="CHEBI:43474"/>
        <dbReference type="ChEBI" id="CHEBI:57783"/>
        <dbReference type="ChEBI" id="CHEBI:57936"/>
        <dbReference type="ChEBI" id="CHEBI:58349"/>
        <dbReference type="EC" id="1.2.1.38"/>
    </reaction>
</comment>
<evidence type="ECO:0000259" key="9">
    <source>
        <dbReference type="SMART" id="SM00859"/>
    </source>
</evidence>
<sequence>MNIGILGVTGYGGSVLYQLMQQHPHVDTIYLYGNPDKPAQKLSEVVDQFYLEDTMITPFDVTTVCQQVDCLFSATSAGVAKELLEPLFKEGFPIIDLSGDFRLTSEASYQKWYNKPHAHLDGSVPVTYGLTEFTTDYTTYIANPGCYATATLLGLAPLAQEKKLDPNFIVVDAKSGVSGAGKSLSTSSHFSFIDENLWPYKLNQHQHIPEIMNQLKKWDEHIPAIQFTTTLVPLHRGLMATMYVKLNQEMTQVQLDHLFEQTYQTTPFVHYLNRIPSLKEVVGTNHCVIGAVLNETTQIVTIVSVIDNLLKGAAGQAIQNFNQMFGFEETLALPVFAQLP</sequence>
<protein>
    <recommendedName>
        <fullName evidence="7">N-acetyl-gamma-glutamyl-phosphate reductase</fullName>
        <shortName evidence="7">AGPR</shortName>
        <ecNumber evidence="7">1.2.1.38</ecNumber>
    </recommendedName>
    <alternativeName>
        <fullName evidence="7">N-acetyl-glutamate semialdehyde dehydrogenase</fullName>
        <shortName evidence="7">NAGSA dehydrogenase</shortName>
    </alternativeName>
</protein>
<dbReference type="UniPathway" id="UPA00068">
    <property type="reaction ID" value="UER00108"/>
</dbReference>
<name>S0KXK1_9ENTE</name>
<evidence type="ECO:0000256" key="6">
    <source>
        <dbReference type="ARBA" id="ARBA00050557"/>
    </source>
</evidence>
<evidence type="ECO:0000256" key="1">
    <source>
        <dbReference type="ARBA" id="ARBA00004862"/>
    </source>
</evidence>
<dbReference type="InterPro" id="IPR058924">
    <property type="entry name" value="AGPR_dimerisation_dom"/>
</dbReference>
<feature type="domain" description="Semialdehyde dehydrogenase NAD-binding" evidence="9">
    <location>
        <begin position="2"/>
        <end position="141"/>
    </location>
</feature>
<evidence type="ECO:0000256" key="5">
    <source>
        <dbReference type="ARBA" id="ARBA00023002"/>
    </source>
</evidence>
<dbReference type="SUPFAM" id="SSF55347">
    <property type="entry name" value="Glyceraldehyde-3-phosphate dehydrogenase-like, C-terminal domain"/>
    <property type="match status" value="1"/>
</dbReference>
<dbReference type="CDD" id="cd17895">
    <property type="entry name" value="AGPR_1_N"/>
    <property type="match status" value="1"/>
</dbReference>
<comment type="similarity">
    <text evidence="7">Belongs to the NAGSA dehydrogenase family. Type 1 subfamily.</text>
</comment>
<dbReference type="EMBL" id="ASWO01000007">
    <property type="protein sequence ID" value="EOT82945.1"/>
    <property type="molecule type" value="Genomic_DNA"/>
</dbReference>
<dbReference type="eggNOG" id="COG0002">
    <property type="taxonomic scope" value="Bacteria"/>
</dbReference>
<dbReference type="GO" id="GO:0003942">
    <property type="term" value="F:N-acetyl-gamma-glutamyl-phosphate reductase activity"/>
    <property type="evidence" value="ECO:0007669"/>
    <property type="project" value="UniProtKB-UniRule"/>
</dbReference>
<evidence type="ECO:0000256" key="2">
    <source>
        <dbReference type="ARBA" id="ARBA00022571"/>
    </source>
</evidence>
<dbReference type="NCBIfam" id="TIGR01850">
    <property type="entry name" value="argC"/>
    <property type="match status" value="1"/>
</dbReference>
<dbReference type="InterPro" id="IPR023013">
    <property type="entry name" value="AGPR_AS"/>
</dbReference>
<evidence type="ECO:0000313" key="11">
    <source>
        <dbReference type="Proteomes" id="UP000015961"/>
    </source>
</evidence>
<accession>S0KXK1</accession>
<dbReference type="Pfam" id="PF01118">
    <property type="entry name" value="Semialdhyde_dh"/>
    <property type="match status" value="1"/>
</dbReference>
<dbReference type="PATRIC" id="fig|1140003.3.peg.1950"/>
<dbReference type="PROSITE" id="PS01224">
    <property type="entry name" value="ARGC"/>
    <property type="match status" value="1"/>
</dbReference>
<evidence type="ECO:0000256" key="3">
    <source>
        <dbReference type="ARBA" id="ARBA00022605"/>
    </source>
</evidence>
<dbReference type="SMART" id="SM00859">
    <property type="entry name" value="Semialdhyde_dh"/>
    <property type="match status" value="1"/>
</dbReference>
<dbReference type="EC" id="1.2.1.38" evidence="7"/>
<dbReference type="Gene3D" id="3.30.360.10">
    <property type="entry name" value="Dihydrodipicolinate Reductase, domain 2"/>
    <property type="match status" value="1"/>
</dbReference>
<reference evidence="10 11" key="1">
    <citation type="submission" date="2013-03" db="EMBL/GenBank/DDBJ databases">
        <title>The Genome Sequence of Enterococcus sulfureus ATCC_49903 (PacBio/Illumina hybrid assembly).</title>
        <authorList>
            <consortium name="The Broad Institute Genomics Platform"/>
            <consortium name="The Broad Institute Genome Sequencing Center for Infectious Disease"/>
            <person name="Earl A."/>
            <person name="Russ C."/>
            <person name="Gilmore M."/>
            <person name="Surin D."/>
            <person name="Walker B."/>
            <person name="Young S."/>
            <person name="Zeng Q."/>
            <person name="Gargeya S."/>
            <person name="Fitzgerald M."/>
            <person name="Haas B."/>
            <person name="Abouelleil A."/>
            <person name="Allen A.W."/>
            <person name="Alvarado L."/>
            <person name="Arachchi H.M."/>
            <person name="Berlin A.M."/>
            <person name="Chapman S.B."/>
            <person name="Gainer-Dewar J."/>
            <person name="Goldberg J."/>
            <person name="Griggs A."/>
            <person name="Gujja S."/>
            <person name="Hansen M."/>
            <person name="Howarth C."/>
            <person name="Imamovic A."/>
            <person name="Ireland A."/>
            <person name="Larimer J."/>
            <person name="McCowan C."/>
            <person name="Murphy C."/>
            <person name="Pearson M."/>
            <person name="Poon T.W."/>
            <person name="Priest M."/>
            <person name="Roberts A."/>
            <person name="Saif S."/>
            <person name="Shea T."/>
            <person name="Sisk P."/>
            <person name="Sykes S."/>
            <person name="Wortman J."/>
            <person name="Nusbaum C."/>
            <person name="Birren B."/>
        </authorList>
    </citation>
    <scope>NUCLEOTIDE SEQUENCE [LARGE SCALE GENOMIC DNA]</scope>
    <source>
        <strain evidence="10 11">ATCC 49903</strain>
    </source>
</reference>